<proteinExistence type="predicted"/>
<feature type="region of interest" description="Disordered" evidence="1">
    <location>
        <begin position="67"/>
        <end position="88"/>
    </location>
</feature>
<evidence type="ECO:0000313" key="3">
    <source>
        <dbReference type="Proteomes" id="UP001309299"/>
    </source>
</evidence>
<evidence type="ECO:0000256" key="1">
    <source>
        <dbReference type="SAM" id="MobiDB-lite"/>
    </source>
</evidence>
<name>A0AB35XIN8_9ACTN</name>
<reference evidence="2" key="1">
    <citation type="submission" date="2024-02" db="EMBL/GenBank/DDBJ databases">
        <title>Bacterial skin colonization with Propionibacterium avidum as a risk factor for Periprosthetic Joint Infections - a single-center prospective study.</title>
        <authorList>
            <person name="Achermann Y."/>
        </authorList>
    </citation>
    <scope>NUCLEOTIDE SEQUENCE</scope>
    <source>
        <strain evidence="2">PAVI-2017310195</strain>
    </source>
</reference>
<dbReference type="EMBL" id="JBAKUA010000002">
    <property type="protein sequence ID" value="MEH1545711.1"/>
    <property type="molecule type" value="Genomic_DNA"/>
</dbReference>
<organism evidence="2 3">
    <name type="scientific">Cutibacterium avidum</name>
    <dbReference type="NCBI Taxonomy" id="33010"/>
    <lineage>
        <taxon>Bacteria</taxon>
        <taxon>Bacillati</taxon>
        <taxon>Actinomycetota</taxon>
        <taxon>Actinomycetes</taxon>
        <taxon>Propionibacteriales</taxon>
        <taxon>Propionibacteriaceae</taxon>
        <taxon>Cutibacterium</taxon>
    </lineage>
</organism>
<sequence length="88" mass="9783">MIEQRTDAIGKMHYWPERNRIGFDEIELHDGYLHTPAKATALRLARTTISCGYATIPGRPVTRITSMTVSKDAESSPGQGPRQKRGGE</sequence>
<evidence type="ECO:0008006" key="4">
    <source>
        <dbReference type="Google" id="ProtNLM"/>
    </source>
</evidence>
<gene>
    <name evidence="2" type="ORF">V7F78_01490</name>
</gene>
<accession>A0AB35XIN8</accession>
<comment type="caution">
    <text evidence="2">The sequence shown here is derived from an EMBL/GenBank/DDBJ whole genome shotgun (WGS) entry which is preliminary data.</text>
</comment>
<dbReference type="AlphaFoldDB" id="A0AB35XIN8"/>
<evidence type="ECO:0000313" key="2">
    <source>
        <dbReference type="EMBL" id="MEH1545711.1"/>
    </source>
</evidence>
<protein>
    <recommendedName>
        <fullName evidence="4">Transposase</fullName>
    </recommendedName>
</protein>
<dbReference type="RefSeq" id="WP_081302592.1">
    <property type="nucleotide sequence ID" value="NZ_JAHDTX010000018.1"/>
</dbReference>
<dbReference type="Proteomes" id="UP001309299">
    <property type="component" value="Unassembled WGS sequence"/>
</dbReference>